<dbReference type="EMBL" id="JAAGBB010000002">
    <property type="protein sequence ID" value="MBR0663153.1"/>
    <property type="molecule type" value="Genomic_DNA"/>
</dbReference>
<evidence type="ECO:0000313" key="2">
    <source>
        <dbReference type="EMBL" id="MBR0663153.1"/>
    </source>
</evidence>
<keyword evidence="3" id="KW-1185">Reference proteome</keyword>
<dbReference type="SUPFAM" id="SSF53850">
    <property type="entry name" value="Periplasmic binding protein-like II"/>
    <property type="match status" value="1"/>
</dbReference>
<dbReference type="Gene3D" id="3.40.190.150">
    <property type="entry name" value="Bordetella uptake gene, domain 1"/>
    <property type="match status" value="1"/>
</dbReference>
<evidence type="ECO:0000256" key="1">
    <source>
        <dbReference type="ARBA" id="ARBA00006987"/>
    </source>
</evidence>
<dbReference type="Pfam" id="PF03401">
    <property type="entry name" value="TctC"/>
    <property type="match status" value="1"/>
</dbReference>
<dbReference type="PANTHER" id="PTHR42928">
    <property type="entry name" value="TRICARBOXYLATE-BINDING PROTEIN"/>
    <property type="match status" value="1"/>
</dbReference>
<name>A0ABS5ES96_9PROT</name>
<gene>
    <name evidence="2" type="ORF">GXW71_02175</name>
</gene>
<dbReference type="PANTHER" id="PTHR42928:SF5">
    <property type="entry name" value="BLR1237 PROTEIN"/>
    <property type="match status" value="1"/>
</dbReference>
<comment type="caution">
    <text evidence="2">The sequence shown here is derived from an EMBL/GenBank/DDBJ whole genome shotgun (WGS) entry which is preliminary data.</text>
</comment>
<accession>A0ABS5ES96</accession>
<organism evidence="2 3">
    <name type="scientific">Plastoroseomonas hellenica</name>
    <dbReference type="NCBI Taxonomy" id="2687306"/>
    <lineage>
        <taxon>Bacteria</taxon>
        <taxon>Pseudomonadati</taxon>
        <taxon>Pseudomonadota</taxon>
        <taxon>Alphaproteobacteria</taxon>
        <taxon>Acetobacterales</taxon>
        <taxon>Acetobacteraceae</taxon>
        <taxon>Plastoroseomonas</taxon>
    </lineage>
</organism>
<dbReference type="PIRSF" id="PIRSF017082">
    <property type="entry name" value="YflP"/>
    <property type="match status" value="1"/>
</dbReference>
<sequence>MRNRTRAGSEPPSRPRLPALRRRDVLAGLLATLPVAGQASAQAYPSRPVRLIIPFPPGNLADLTARLAAEEVQRRLGHGWVVDNRAGASGAIGIRAVMQAPPDGYTLLLSSLSPIVVNPVLTANPGYDPLADLAPILLMGWTGYLLVCSPDFPATTLAEAVRVLRAAPAGRYAMATPGTGTVTHLASEQFMLQTGTRMETVPYRGSGAALMDVASGRVALMIDAMSTSLPQARGSQVRALAVVQQRRSPLAPEIPAISELGVPEVAGMEVRAWTGLLGAAATPPEVVDYWNRELGKLLADPAVTQRFAAQNVEVAPPAPAAGFRAMIEAELARWRQVVRDARIEVQ</sequence>
<evidence type="ECO:0000313" key="3">
    <source>
        <dbReference type="Proteomes" id="UP001196870"/>
    </source>
</evidence>
<dbReference type="Gene3D" id="3.40.190.10">
    <property type="entry name" value="Periplasmic binding protein-like II"/>
    <property type="match status" value="1"/>
</dbReference>
<dbReference type="InterPro" id="IPR005064">
    <property type="entry name" value="BUG"/>
</dbReference>
<proteinExistence type="inferred from homology"/>
<dbReference type="CDD" id="cd07012">
    <property type="entry name" value="PBP2_Bug_TTT"/>
    <property type="match status" value="1"/>
</dbReference>
<protein>
    <submittedName>
        <fullName evidence="2">Tripartite tricarboxylate transporter substrate binding protein</fullName>
    </submittedName>
</protein>
<dbReference type="InterPro" id="IPR042100">
    <property type="entry name" value="Bug_dom1"/>
</dbReference>
<comment type="similarity">
    <text evidence="1">Belongs to the UPF0065 (bug) family.</text>
</comment>
<dbReference type="RefSeq" id="WP_211850747.1">
    <property type="nucleotide sequence ID" value="NZ_JAAGBB010000002.1"/>
</dbReference>
<reference evidence="3" key="1">
    <citation type="journal article" date="2021" name="Syst. Appl. Microbiol.">
        <title>Roseomonas hellenica sp. nov., isolated from roots of wild-growing Alkanna tinctoria.</title>
        <authorList>
            <person name="Rat A."/>
            <person name="Naranjo H.D."/>
            <person name="Lebbe L."/>
            <person name="Cnockaert M."/>
            <person name="Krigas N."/>
            <person name="Grigoriadou K."/>
            <person name="Maloupa E."/>
            <person name="Willems A."/>
        </authorList>
    </citation>
    <scope>NUCLEOTIDE SEQUENCE [LARGE SCALE GENOMIC DNA]</scope>
    <source>
        <strain evidence="3">LMG 31523</strain>
    </source>
</reference>
<dbReference type="Proteomes" id="UP001196870">
    <property type="component" value="Unassembled WGS sequence"/>
</dbReference>